<dbReference type="InterPro" id="IPR029033">
    <property type="entry name" value="His_PPase_superfam"/>
</dbReference>
<dbReference type="STRING" id="178355.SAMN04488062_11280"/>
<sequence>MKNLFLVRHAKSSWEVPMHDKDRGLTCQGVKDAHLVSSEAKDSIPKTYVIISSTAKRTTNTALIFAQNLSYPIESIIYKDDLYTFDENDLEKVIKSYSNSYESVILFGHNGAITDFVNKFGDVYIENVPTSGFVHLKFETEDWKKIKKGKIEKIIFPKNLR</sequence>
<dbReference type="OrthoDB" id="9810154at2"/>
<evidence type="ECO:0000313" key="1">
    <source>
        <dbReference type="EMBL" id="SDH71156.1"/>
    </source>
</evidence>
<dbReference type="InterPro" id="IPR013078">
    <property type="entry name" value="His_Pase_superF_clade-1"/>
</dbReference>
<dbReference type="EMBL" id="FNDB01000012">
    <property type="protein sequence ID" value="SDH71156.1"/>
    <property type="molecule type" value="Genomic_DNA"/>
</dbReference>
<dbReference type="AlphaFoldDB" id="A0A1G8EMQ2"/>
<reference evidence="2" key="1">
    <citation type="submission" date="2016-10" db="EMBL/GenBank/DDBJ databases">
        <authorList>
            <person name="Varghese N."/>
            <person name="Submissions S."/>
        </authorList>
    </citation>
    <scope>NUCLEOTIDE SEQUENCE [LARGE SCALE GENOMIC DNA]</scope>
    <source>
        <strain evidence="2">CGMCC 1.2747</strain>
    </source>
</reference>
<organism evidence="1 2">
    <name type="scientific">Flavobacterium omnivorum</name>
    <dbReference type="NCBI Taxonomy" id="178355"/>
    <lineage>
        <taxon>Bacteria</taxon>
        <taxon>Pseudomonadati</taxon>
        <taxon>Bacteroidota</taxon>
        <taxon>Flavobacteriia</taxon>
        <taxon>Flavobacteriales</taxon>
        <taxon>Flavobacteriaceae</taxon>
        <taxon>Flavobacterium</taxon>
    </lineage>
</organism>
<evidence type="ECO:0000313" key="2">
    <source>
        <dbReference type="Proteomes" id="UP000199274"/>
    </source>
</evidence>
<proteinExistence type="predicted"/>
<name>A0A1G8EMQ2_9FLAO</name>
<gene>
    <name evidence="1" type="ORF">SAMN04488062_11280</name>
</gene>
<dbReference type="SUPFAM" id="SSF53254">
    <property type="entry name" value="Phosphoglycerate mutase-like"/>
    <property type="match status" value="1"/>
</dbReference>
<accession>A0A1G8EMQ2</accession>
<dbReference type="Proteomes" id="UP000199274">
    <property type="component" value="Unassembled WGS sequence"/>
</dbReference>
<protein>
    <submittedName>
        <fullName evidence="1">Phosphohistidine phosphatase</fullName>
    </submittedName>
</protein>
<dbReference type="SMART" id="SM00855">
    <property type="entry name" value="PGAM"/>
    <property type="match status" value="1"/>
</dbReference>
<dbReference type="RefSeq" id="WP_091257984.1">
    <property type="nucleotide sequence ID" value="NZ_FNDB01000012.1"/>
</dbReference>
<dbReference type="CDD" id="cd07067">
    <property type="entry name" value="HP_PGM_like"/>
    <property type="match status" value="1"/>
</dbReference>
<keyword evidence="2" id="KW-1185">Reference proteome</keyword>
<dbReference type="Gene3D" id="3.40.50.1240">
    <property type="entry name" value="Phosphoglycerate mutase-like"/>
    <property type="match status" value="1"/>
</dbReference>
<dbReference type="Pfam" id="PF00300">
    <property type="entry name" value="His_Phos_1"/>
    <property type="match status" value="1"/>
</dbReference>